<organism evidence="1 2">
    <name type="scientific">Myriangium duriaei CBS 260.36</name>
    <dbReference type="NCBI Taxonomy" id="1168546"/>
    <lineage>
        <taxon>Eukaryota</taxon>
        <taxon>Fungi</taxon>
        <taxon>Dikarya</taxon>
        <taxon>Ascomycota</taxon>
        <taxon>Pezizomycotina</taxon>
        <taxon>Dothideomycetes</taxon>
        <taxon>Dothideomycetidae</taxon>
        <taxon>Myriangiales</taxon>
        <taxon>Myriangiaceae</taxon>
        <taxon>Myriangium</taxon>
    </lineage>
</organism>
<evidence type="ECO:0000313" key="1">
    <source>
        <dbReference type="EMBL" id="KAF2150444.1"/>
    </source>
</evidence>
<dbReference type="AlphaFoldDB" id="A0A9P4IX42"/>
<dbReference type="EMBL" id="ML996089">
    <property type="protein sequence ID" value="KAF2150444.1"/>
    <property type="molecule type" value="Genomic_DNA"/>
</dbReference>
<name>A0A9P4IX42_9PEZI</name>
<gene>
    <name evidence="1" type="ORF">K461DRAFT_280452</name>
</gene>
<protein>
    <submittedName>
        <fullName evidence="1">Uncharacterized protein</fullName>
    </submittedName>
</protein>
<reference evidence="1" key="1">
    <citation type="journal article" date="2020" name="Stud. Mycol.">
        <title>101 Dothideomycetes genomes: a test case for predicting lifestyles and emergence of pathogens.</title>
        <authorList>
            <person name="Haridas S."/>
            <person name="Albert R."/>
            <person name="Binder M."/>
            <person name="Bloem J."/>
            <person name="Labutti K."/>
            <person name="Salamov A."/>
            <person name="Andreopoulos B."/>
            <person name="Baker S."/>
            <person name="Barry K."/>
            <person name="Bills G."/>
            <person name="Bluhm B."/>
            <person name="Cannon C."/>
            <person name="Castanera R."/>
            <person name="Culley D."/>
            <person name="Daum C."/>
            <person name="Ezra D."/>
            <person name="Gonzalez J."/>
            <person name="Henrissat B."/>
            <person name="Kuo A."/>
            <person name="Liang C."/>
            <person name="Lipzen A."/>
            <person name="Lutzoni F."/>
            <person name="Magnuson J."/>
            <person name="Mondo S."/>
            <person name="Nolan M."/>
            <person name="Ohm R."/>
            <person name="Pangilinan J."/>
            <person name="Park H.-J."/>
            <person name="Ramirez L."/>
            <person name="Alfaro M."/>
            <person name="Sun H."/>
            <person name="Tritt A."/>
            <person name="Yoshinaga Y."/>
            <person name="Zwiers L.-H."/>
            <person name="Turgeon B."/>
            <person name="Goodwin S."/>
            <person name="Spatafora J."/>
            <person name="Crous P."/>
            <person name="Grigoriev I."/>
        </authorList>
    </citation>
    <scope>NUCLEOTIDE SEQUENCE</scope>
    <source>
        <strain evidence="1">CBS 260.36</strain>
    </source>
</reference>
<comment type="caution">
    <text evidence="1">The sequence shown here is derived from an EMBL/GenBank/DDBJ whole genome shotgun (WGS) entry which is preliminary data.</text>
</comment>
<accession>A0A9P4IX42</accession>
<evidence type="ECO:0000313" key="2">
    <source>
        <dbReference type="Proteomes" id="UP000799439"/>
    </source>
</evidence>
<dbReference type="Proteomes" id="UP000799439">
    <property type="component" value="Unassembled WGS sequence"/>
</dbReference>
<proteinExistence type="predicted"/>
<sequence length="211" mass="24565">MEVRLMICDLLDDNSRSAIQMKFRGNRGWDLKKRARPNQSRANIVDFALTCTKIFRECLSLRRFRPPVHLDALATMLYRYSGPKPMRLPLGAASWLTSIHIDLQMAPKIGTFFEGFSRSLQHGIRLAKFSVKIYGRTPRVTASDDEIGHEQAFVENVWHRIACLCRVRVSMIAPFDKNVSEWEKDLKKIENIRFRRLRAARMETARRTAKK</sequence>
<keyword evidence="2" id="KW-1185">Reference proteome</keyword>